<protein>
    <recommendedName>
        <fullName evidence="3">Trichohyalin-plectin-homology domain-containing protein</fullName>
    </recommendedName>
</protein>
<accession>A0ABY8UPE0</accession>
<dbReference type="PANTHER" id="PTHR28663:SF1">
    <property type="entry name" value="CILIA- AND FLAGELLA- ASSOCIATED PROTEIN 210"/>
    <property type="match status" value="1"/>
</dbReference>
<proteinExistence type="predicted"/>
<dbReference type="InterPro" id="IPR043597">
    <property type="entry name" value="TPH_dom"/>
</dbReference>
<evidence type="ECO:0000256" key="2">
    <source>
        <dbReference type="SAM" id="Coils"/>
    </source>
</evidence>
<dbReference type="Pfam" id="PF13868">
    <property type="entry name" value="TPH"/>
    <property type="match status" value="1"/>
</dbReference>
<dbReference type="Proteomes" id="UP001244341">
    <property type="component" value="Chromosome 15b"/>
</dbReference>
<gene>
    <name evidence="4" type="ORF">OEZ85_001340</name>
</gene>
<evidence type="ECO:0000313" key="4">
    <source>
        <dbReference type="EMBL" id="WIA22985.1"/>
    </source>
</evidence>
<keyword evidence="1 2" id="KW-0175">Coiled coil</keyword>
<keyword evidence="5" id="KW-1185">Reference proteome</keyword>
<dbReference type="InterPro" id="IPR039986">
    <property type="entry name" value="CFAP210"/>
</dbReference>
<sequence>MAHVNIITAGNLERIRAKVATVSDETRKEEERLRLKTLSEERASKWPNTLQADRQEALVKAEQRRMAIERANKMMFDNTDDVKALHGKLLLSEVLAENQALVQQKKHITSLKKQQEAAFVEQQRKALEAAEAAELAKLQAAKQAALAQKEVQMQQLEQLKARILEERAANKAEGELVRRKAAEEAAELAAKEAAWRQKLLDMNSATKASNDTLLAFRAAERERDKQLEESVEAFCRHKAEVDAQRAAEKAAKEAAKEARRKAMRDMMEEKYKRRHQLVKAISY</sequence>
<feature type="domain" description="Trichohyalin-plectin-homology" evidence="3">
    <location>
        <begin position="77"/>
        <end position="276"/>
    </location>
</feature>
<dbReference type="EMBL" id="CP126222">
    <property type="protein sequence ID" value="WIA22985.1"/>
    <property type="molecule type" value="Genomic_DNA"/>
</dbReference>
<organism evidence="4 5">
    <name type="scientific">Tetradesmus obliquus</name>
    <name type="common">Green alga</name>
    <name type="synonym">Acutodesmus obliquus</name>
    <dbReference type="NCBI Taxonomy" id="3088"/>
    <lineage>
        <taxon>Eukaryota</taxon>
        <taxon>Viridiplantae</taxon>
        <taxon>Chlorophyta</taxon>
        <taxon>core chlorophytes</taxon>
        <taxon>Chlorophyceae</taxon>
        <taxon>CS clade</taxon>
        <taxon>Sphaeropleales</taxon>
        <taxon>Scenedesmaceae</taxon>
        <taxon>Tetradesmus</taxon>
    </lineage>
</organism>
<name>A0ABY8UPE0_TETOB</name>
<evidence type="ECO:0000256" key="1">
    <source>
        <dbReference type="ARBA" id="ARBA00023054"/>
    </source>
</evidence>
<evidence type="ECO:0000313" key="5">
    <source>
        <dbReference type="Proteomes" id="UP001244341"/>
    </source>
</evidence>
<evidence type="ECO:0000259" key="3">
    <source>
        <dbReference type="Pfam" id="PF13868"/>
    </source>
</evidence>
<feature type="coiled-coil region" evidence="2">
    <location>
        <begin position="135"/>
        <end position="173"/>
    </location>
</feature>
<reference evidence="4 5" key="1">
    <citation type="submission" date="2023-05" db="EMBL/GenBank/DDBJ databases">
        <title>A 100% complete, gapless, phased diploid assembly of the Scenedesmus obliquus UTEX 3031 genome.</title>
        <authorList>
            <person name="Biondi T.C."/>
            <person name="Hanschen E.R."/>
            <person name="Kwon T."/>
            <person name="Eng W."/>
            <person name="Kruse C.P.S."/>
            <person name="Koehler S.I."/>
            <person name="Kunde Y."/>
            <person name="Gleasner C.D."/>
            <person name="You Mak K.T."/>
            <person name="Polle J."/>
            <person name="Hovde B.T."/>
            <person name="Starkenburg S.R."/>
        </authorList>
    </citation>
    <scope>NUCLEOTIDE SEQUENCE [LARGE SCALE GENOMIC DNA]</scope>
    <source>
        <strain evidence="4 5">DOE0152z</strain>
    </source>
</reference>
<dbReference type="PANTHER" id="PTHR28663">
    <property type="entry name" value="COILED-COIL DOMAIN-CONTAINING PROTEIN 173"/>
    <property type="match status" value="1"/>
</dbReference>